<feature type="compositionally biased region" description="Polar residues" evidence="1">
    <location>
        <begin position="20"/>
        <end position="34"/>
    </location>
</feature>
<dbReference type="AlphaFoldDB" id="A0AA38HTQ2"/>
<sequence length="670" mass="77600">MKNSRVAEISESEESEEESNLTQRSISKSLTANNEDSSSSSSSESDKSSKAPPPPIDARKRKSSTSASPKKNVSFTPLERFVDENKNLKKLDVEDVVTDEDDVCLLEIPKTIDPSEFLERVINFDKKTKLKVNKTKYVIVPELEDLRPINLLTRKIKIVHPVSILRMRQYNKHKQESEVENEVTTPPALPETLKVRHPLFGAEFKRKIVLDEEIQRKLDVTIDQVVKKMKKKKRKEVETSQEFVAPLEPTDSGKKKKHKKKAAESSEQDKNEGNVDESIFALLETHIKSKKGHKKTKEEPLTSSSDSGIFTQDIKSEYEDKSVQEADGDHNENKKKHRNNMREASLENENKEKRKSSISEFEHKRKHKKSVRESGNESEHEHKKKHKNSMNEVQDVEETKQKRKNSQDEFSSFYDSWEKKKKSHASLPKQELSDSHDWETSSKPEKKKKHKTSKNELSQDSSFVDSFSEDTSKKKKKHRAIKEEKFDSESGHEFEHHKRKNSTNMKQQEENDDSIKEKTSRLSLINSTVIPGVQLPLFEFDVSNIGDKDDQDHDSSKNDEEAPEEQKSHKDRRKKEASFESDTNVEKKVKKIKKERLEQSEDETSSPRKRKKNIDPEDETSSPKKKRKHVKEEVHDDDSENDFQTNSLILNLLNKVKSEMDTSVNHKKKK</sequence>
<evidence type="ECO:0000313" key="3">
    <source>
        <dbReference type="Proteomes" id="UP001168821"/>
    </source>
</evidence>
<proteinExistence type="predicted"/>
<dbReference type="Proteomes" id="UP001168821">
    <property type="component" value="Unassembled WGS sequence"/>
</dbReference>
<feature type="compositionally biased region" description="Basic and acidic residues" evidence="1">
    <location>
        <begin position="431"/>
        <end position="444"/>
    </location>
</feature>
<feature type="compositionally biased region" description="Acidic residues" evidence="1">
    <location>
        <begin position="10"/>
        <end position="19"/>
    </location>
</feature>
<evidence type="ECO:0000313" key="2">
    <source>
        <dbReference type="EMBL" id="KAJ3643246.1"/>
    </source>
</evidence>
<organism evidence="2 3">
    <name type="scientific">Zophobas morio</name>
    <dbReference type="NCBI Taxonomy" id="2755281"/>
    <lineage>
        <taxon>Eukaryota</taxon>
        <taxon>Metazoa</taxon>
        <taxon>Ecdysozoa</taxon>
        <taxon>Arthropoda</taxon>
        <taxon>Hexapoda</taxon>
        <taxon>Insecta</taxon>
        <taxon>Pterygota</taxon>
        <taxon>Neoptera</taxon>
        <taxon>Endopterygota</taxon>
        <taxon>Coleoptera</taxon>
        <taxon>Polyphaga</taxon>
        <taxon>Cucujiformia</taxon>
        <taxon>Tenebrionidae</taxon>
        <taxon>Zophobas</taxon>
    </lineage>
</organism>
<accession>A0AA38HTQ2</accession>
<feature type="compositionally biased region" description="Polar residues" evidence="1">
    <location>
        <begin position="455"/>
        <end position="465"/>
    </location>
</feature>
<feature type="compositionally biased region" description="Basic and acidic residues" evidence="1">
    <location>
        <begin position="314"/>
        <end position="332"/>
    </location>
</feature>
<dbReference type="EMBL" id="JALNTZ010000008">
    <property type="protein sequence ID" value="KAJ3643246.1"/>
    <property type="molecule type" value="Genomic_DNA"/>
</dbReference>
<reference evidence="2" key="1">
    <citation type="journal article" date="2023" name="G3 (Bethesda)">
        <title>Whole genome assemblies of Zophobas morio and Tenebrio molitor.</title>
        <authorList>
            <person name="Kaur S."/>
            <person name="Stinson S.A."/>
            <person name="diCenzo G.C."/>
        </authorList>
    </citation>
    <scope>NUCLEOTIDE SEQUENCE</scope>
    <source>
        <strain evidence="2">QUZm001</strain>
    </source>
</reference>
<feature type="compositionally biased region" description="Polar residues" evidence="1">
    <location>
        <begin position="301"/>
        <end position="310"/>
    </location>
</feature>
<feature type="compositionally biased region" description="Basic and acidic residues" evidence="1">
    <location>
        <begin position="481"/>
        <end position="496"/>
    </location>
</feature>
<feature type="compositionally biased region" description="Basic and acidic residues" evidence="1">
    <location>
        <begin position="546"/>
        <end position="578"/>
    </location>
</feature>
<feature type="compositionally biased region" description="Basic and acidic residues" evidence="1">
    <location>
        <begin position="507"/>
        <end position="519"/>
    </location>
</feature>
<comment type="caution">
    <text evidence="2">The sequence shown here is derived from an EMBL/GenBank/DDBJ whole genome shotgun (WGS) entry which is preliminary data.</text>
</comment>
<gene>
    <name evidence="2" type="ORF">Zmor_025970</name>
</gene>
<protein>
    <submittedName>
        <fullName evidence="2">Uncharacterized protein</fullName>
    </submittedName>
</protein>
<feature type="region of interest" description="Disordered" evidence="1">
    <location>
        <begin position="1"/>
        <end position="72"/>
    </location>
</feature>
<evidence type="ECO:0000256" key="1">
    <source>
        <dbReference type="SAM" id="MobiDB-lite"/>
    </source>
</evidence>
<feature type="compositionally biased region" description="Basic and acidic residues" evidence="1">
    <location>
        <begin position="262"/>
        <end position="273"/>
    </location>
</feature>
<feature type="compositionally biased region" description="Basic and acidic residues" evidence="1">
    <location>
        <begin position="371"/>
        <end position="381"/>
    </location>
</feature>
<feature type="region of interest" description="Disordered" evidence="1">
    <location>
        <begin position="230"/>
        <end position="519"/>
    </location>
</feature>
<feature type="region of interest" description="Disordered" evidence="1">
    <location>
        <begin position="544"/>
        <end position="646"/>
    </location>
</feature>
<feature type="compositionally biased region" description="Basic and acidic residues" evidence="1">
    <location>
        <begin position="340"/>
        <end position="363"/>
    </location>
</feature>
<keyword evidence="3" id="KW-1185">Reference proteome</keyword>
<name>A0AA38HTQ2_9CUCU</name>